<sequence>MPDRIESILELEQTFRNVVRQIRKDLSEIWGDTLTGAEFAVLKQLQSKSPQIVTALSQEFEVSVSHITHVADQLEKKKLVHRKRSHLDKRVVELHITDEGKKLVGQISEKKMEYLRQKFERLDTEEIETLRRLLQKLL</sequence>
<gene>
    <name evidence="3" type="ORF">SAMN05444955_104112</name>
</gene>
<evidence type="ECO:0000259" key="2">
    <source>
        <dbReference type="PROSITE" id="PS50995"/>
    </source>
</evidence>
<reference evidence="3 4" key="1">
    <citation type="submission" date="2016-10" db="EMBL/GenBank/DDBJ databases">
        <authorList>
            <person name="de Groot N.N."/>
        </authorList>
    </citation>
    <scope>NUCLEOTIDE SEQUENCE [LARGE SCALE GENOMIC DNA]</scope>
    <source>
        <strain evidence="3 4">DSM 46701</strain>
    </source>
</reference>
<dbReference type="SMART" id="SM00347">
    <property type="entry name" value="HTH_MARR"/>
    <property type="match status" value="1"/>
</dbReference>
<dbReference type="STRING" id="1173111.SAMN05444955_104112"/>
<organism evidence="3 4">
    <name type="scientific">Lihuaxuella thermophila</name>
    <dbReference type="NCBI Taxonomy" id="1173111"/>
    <lineage>
        <taxon>Bacteria</taxon>
        <taxon>Bacillati</taxon>
        <taxon>Bacillota</taxon>
        <taxon>Bacilli</taxon>
        <taxon>Bacillales</taxon>
        <taxon>Thermoactinomycetaceae</taxon>
        <taxon>Lihuaxuella</taxon>
    </lineage>
</organism>
<feature type="domain" description="HTH marR-type" evidence="2">
    <location>
        <begin position="8"/>
        <end position="138"/>
    </location>
</feature>
<dbReference type="PANTHER" id="PTHR33164">
    <property type="entry name" value="TRANSCRIPTIONAL REGULATOR, MARR FAMILY"/>
    <property type="match status" value="1"/>
</dbReference>
<dbReference type="Gene3D" id="1.10.10.10">
    <property type="entry name" value="Winged helix-like DNA-binding domain superfamily/Winged helix DNA-binding domain"/>
    <property type="match status" value="1"/>
</dbReference>
<name>A0A1H8CTV7_9BACL</name>
<proteinExistence type="predicted"/>
<dbReference type="PANTHER" id="PTHR33164:SF67">
    <property type="entry name" value="TRANSCRIPTIONAL REGULATOR, MARR FAMILY"/>
    <property type="match status" value="1"/>
</dbReference>
<dbReference type="RefSeq" id="WP_089966249.1">
    <property type="nucleotide sequence ID" value="NZ_FOCQ01000004.1"/>
</dbReference>
<dbReference type="GO" id="GO:0006950">
    <property type="term" value="P:response to stress"/>
    <property type="evidence" value="ECO:0007669"/>
    <property type="project" value="TreeGrafter"/>
</dbReference>
<dbReference type="Proteomes" id="UP000199695">
    <property type="component" value="Unassembled WGS sequence"/>
</dbReference>
<evidence type="ECO:0000313" key="4">
    <source>
        <dbReference type="Proteomes" id="UP000199695"/>
    </source>
</evidence>
<dbReference type="AlphaFoldDB" id="A0A1H8CTV7"/>
<dbReference type="InterPro" id="IPR036388">
    <property type="entry name" value="WH-like_DNA-bd_sf"/>
</dbReference>
<dbReference type="InterPro" id="IPR000835">
    <property type="entry name" value="HTH_MarR-typ"/>
</dbReference>
<dbReference type="OrthoDB" id="9799747at2"/>
<dbReference type="PRINTS" id="PR00598">
    <property type="entry name" value="HTHMARR"/>
</dbReference>
<accession>A0A1H8CTV7</accession>
<keyword evidence="4" id="KW-1185">Reference proteome</keyword>
<protein>
    <submittedName>
        <fullName evidence="3">DNA-binding transcriptional regulator, MarR family</fullName>
    </submittedName>
</protein>
<dbReference type="PROSITE" id="PS50995">
    <property type="entry name" value="HTH_MARR_2"/>
    <property type="match status" value="1"/>
</dbReference>
<dbReference type="GO" id="GO:0003700">
    <property type="term" value="F:DNA-binding transcription factor activity"/>
    <property type="evidence" value="ECO:0007669"/>
    <property type="project" value="InterPro"/>
</dbReference>
<dbReference type="GO" id="GO:0003677">
    <property type="term" value="F:DNA binding"/>
    <property type="evidence" value="ECO:0007669"/>
    <property type="project" value="UniProtKB-KW"/>
</dbReference>
<keyword evidence="1 3" id="KW-0238">DNA-binding</keyword>
<dbReference type="SUPFAM" id="SSF46785">
    <property type="entry name" value="Winged helix' DNA-binding domain"/>
    <property type="match status" value="1"/>
</dbReference>
<evidence type="ECO:0000256" key="1">
    <source>
        <dbReference type="ARBA" id="ARBA00023125"/>
    </source>
</evidence>
<evidence type="ECO:0000313" key="3">
    <source>
        <dbReference type="EMBL" id="SEM98410.1"/>
    </source>
</evidence>
<dbReference type="Pfam" id="PF01047">
    <property type="entry name" value="MarR"/>
    <property type="match status" value="1"/>
</dbReference>
<dbReference type="InterPro" id="IPR039422">
    <property type="entry name" value="MarR/SlyA-like"/>
</dbReference>
<dbReference type="EMBL" id="FOCQ01000004">
    <property type="protein sequence ID" value="SEM98410.1"/>
    <property type="molecule type" value="Genomic_DNA"/>
</dbReference>
<dbReference type="InterPro" id="IPR036390">
    <property type="entry name" value="WH_DNA-bd_sf"/>
</dbReference>